<gene>
    <name evidence="9" type="ORF">VP01_229g3</name>
</gene>
<feature type="compositionally biased region" description="Pro residues" evidence="5">
    <location>
        <begin position="439"/>
        <end position="448"/>
    </location>
</feature>
<evidence type="ECO:0000256" key="7">
    <source>
        <dbReference type="SAM" id="SignalP"/>
    </source>
</evidence>
<dbReference type="PROSITE" id="PS51380">
    <property type="entry name" value="EXS"/>
    <property type="match status" value="1"/>
</dbReference>
<evidence type="ECO:0000313" key="10">
    <source>
        <dbReference type="Proteomes" id="UP000037035"/>
    </source>
</evidence>
<comment type="caution">
    <text evidence="9">The sequence shown here is derived from an EMBL/GenBank/DDBJ whole genome shotgun (WGS) entry which is preliminary data.</text>
</comment>
<dbReference type="STRING" id="27349.A0A0L6V7W2"/>
<proteinExistence type="predicted"/>
<dbReference type="PANTHER" id="PTHR10783:SF46">
    <property type="entry name" value="PROTEIN ERD1 HOMOLOG 2"/>
    <property type="match status" value="1"/>
</dbReference>
<feature type="compositionally biased region" description="Polar residues" evidence="5">
    <location>
        <begin position="401"/>
        <end position="412"/>
    </location>
</feature>
<feature type="compositionally biased region" description="Polar residues" evidence="5">
    <location>
        <begin position="424"/>
        <end position="436"/>
    </location>
</feature>
<dbReference type="PANTHER" id="PTHR10783">
    <property type="entry name" value="XENOTROPIC AND POLYTROPIC RETROVIRUS RECEPTOR 1-RELATED"/>
    <property type="match status" value="1"/>
</dbReference>
<evidence type="ECO:0000256" key="2">
    <source>
        <dbReference type="ARBA" id="ARBA00022692"/>
    </source>
</evidence>
<accession>A0A0L6V7W2</accession>
<evidence type="ECO:0000256" key="1">
    <source>
        <dbReference type="ARBA" id="ARBA00004141"/>
    </source>
</evidence>
<dbReference type="Proteomes" id="UP000037035">
    <property type="component" value="Unassembled WGS sequence"/>
</dbReference>
<sequence>MPFRLISLIQLTALSSAVSLHYYHAHSNKKSTTSLLHLPLYYGALSLGILILLGLATNQLLTTAPIPPRTAPLIAALPALTLLLVPFRLAPYSDHFRSSHRRLIVALKRILRLTSLQLTTLPDIIIADLLTSLARPFADLALLIATSLNLSLNLQSSLSIIANSLPYLLRLKQCINDIIVGPNNKLRSTMNALKYSTAIPMIILHSKLVHSTGIAQDNRTVVEEAWILTCLLNSIYSTWWDIVKDWGISNQQLLSWYHHHHHSVHRKTDIEGVPPLAINNTNRILFGPDQWWVYVGLIILNLCLRQTWIVGLVISDHQPGIRLSYLLQVLEVLRRAVWLVVRLEWADLSLPHDAAGYALLHLAHPHPLLDQELITTPPPDASHPLLASNLQPEPKGLLPLSSPTRSYNTQLEITDRPFPHESDNPSTPHSHSQSTFIHPIPPPPPPLP</sequence>
<evidence type="ECO:0000259" key="8">
    <source>
        <dbReference type="PROSITE" id="PS51380"/>
    </source>
</evidence>
<reference evidence="9 10" key="1">
    <citation type="submission" date="2015-08" db="EMBL/GenBank/DDBJ databases">
        <title>Next Generation Sequencing and Analysis of the Genome of Puccinia sorghi L Schw, the Causal Agent of Maize Common Rust.</title>
        <authorList>
            <person name="Rochi L."/>
            <person name="Burguener G."/>
            <person name="Darino M."/>
            <person name="Turjanski A."/>
            <person name="Kreff E."/>
            <person name="Dieguez M.J."/>
            <person name="Sacco F."/>
        </authorList>
    </citation>
    <scope>NUCLEOTIDE SEQUENCE [LARGE SCALE GENOMIC DNA]</scope>
    <source>
        <strain evidence="9 10">RO10H11247</strain>
    </source>
</reference>
<keyword evidence="2 6" id="KW-0812">Transmembrane</keyword>
<keyword evidence="3 6" id="KW-1133">Transmembrane helix</keyword>
<feature type="region of interest" description="Disordered" evidence="5">
    <location>
        <begin position="397"/>
        <end position="448"/>
    </location>
</feature>
<organism evidence="9 10">
    <name type="scientific">Puccinia sorghi</name>
    <dbReference type="NCBI Taxonomy" id="27349"/>
    <lineage>
        <taxon>Eukaryota</taxon>
        <taxon>Fungi</taxon>
        <taxon>Dikarya</taxon>
        <taxon>Basidiomycota</taxon>
        <taxon>Pucciniomycotina</taxon>
        <taxon>Pucciniomycetes</taxon>
        <taxon>Pucciniales</taxon>
        <taxon>Pucciniaceae</taxon>
        <taxon>Puccinia</taxon>
    </lineage>
</organism>
<feature type="transmembrane region" description="Helical" evidence="6">
    <location>
        <begin position="73"/>
        <end position="90"/>
    </location>
</feature>
<evidence type="ECO:0000256" key="3">
    <source>
        <dbReference type="ARBA" id="ARBA00022989"/>
    </source>
</evidence>
<dbReference type="InterPro" id="IPR004342">
    <property type="entry name" value="EXS_C"/>
</dbReference>
<dbReference type="EMBL" id="LAVV01007169">
    <property type="protein sequence ID" value="KNZ56871.1"/>
    <property type="molecule type" value="Genomic_DNA"/>
</dbReference>
<keyword evidence="7" id="KW-0732">Signal</keyword>
<dbReference type="Pfam" id="PF03124">
    <property type="entry name" value="EXS"/>
    <property type="match status" value="1"/>
</dbReference>
<name>A0A0L6V7W2_9BASI</name>
<evidence type="ECO:0000313" key="9">
    <source>
        <dbReference type="EMBL" id="KNZ56871.1"/>
    </source>
</evidence>
<dbReference type="GO" id="GO:0016020">
    <property type="term" value="C:membrane"/>
    <property type="evidence" value="ECO:0007669"/>
    <property type="project" value="UniProtKB-SubCell"/>
</dbReference>
<feature type="chain" id="PRO_5005567866" description="EXS domain-containing protein" evidence="7">
    <location>
        <begin position="18"/>
        <end position="448"/>
    </location>
</feature>
<evidence type="ECO:0000256" key="4">
    <source>
        <dbReference type="ARBA" id="ARBA00023136"/>
    </source>
</evidence>
<feature type="compositionally biased region" description="Basic and acidic residues" evidence="5">
    <location>
        <begin position="413"/>
        <end position="423"/>
    </location>
</feature>
<evidence type="ECO:0000256" key="5">
    <source>
        <dbReference type="SAM" id="MobiDB-lite"/>
    </source>
</evidence>
<dbReference type="GO" id="GO:0005737">
    <property type="term" value="C:cytoplasm"/>
    <property type="evidence" value="ECO:0007669"/>
    <property type="project" value="TreeGrafter"/>
</dbReference>
<comment type="subcellular location">
    <subcellularLocation>
        <location evidence="1">Membrane</location>
        <topology evidence="1">Multi-pass membrane protein</topology>
    </subcellularLocation>
</comment>
<feature type="transmembrane region" description="Helical" evidence="6">
    <location>
        <begin position="41"/>
        <end position="61"/>
    </location>
</feature>
<feature type="domain" description="EXS" evidence="8">
    <location>
        <begin position="150"/>
        <end position="378"/>
    </location>
</feature>
<keyword evidence="4 6" id="KW-0472">Membrane</keyword>
<keyword evidence="10" id="KW-1185">Reference proteome</keyword>
<dbReference type="AlphaFoldDB" id="A0A0L6V7W2"/>
<evidence type="ECO:0000256" key="6">
    <source>
        <dbReference type="SAM" id="Phobius"/>
    </source>
</evidence>
<feature type="signal peptide" evidence="7">
    <location>
        <begin position="1"/>
        <end position="17"/>
    </location>
</feature>
<dbReference type="VEuPathDB" id="FungiDB:VP01_229g3"/>
<feature type="transmembrane region" description="Helical" evidence="6">
    <location>
        <begin position="291"/>
        <end position="314"/>
    </location>
</feature>
<dbReference type="OrthoDB" id="2506812at2759"/>
<protein>
    <recommendedName>
        <fullName evidence="8">EXS domain-containing protein</fullName>
    </recommendedName>
</protein>